<dbReference type="EMBL" id="JAJGNA010000010">
    <property type="protein sequence ID" value="MCC4308887.1"/>
    <property type="molecule type" value="Genomic_DNA"/>
</dbReference>
<protein>
    <recommendedName>
        <fullName evidence="3">Hemin transport protein</fullName>
    </recommendedName>
</protein>
<dbReference type="Gene3D" id="3.40.1570.10">
    <property type="entry name" value="HemS/ChuS/ChuX like domains"/>
    <property type="match status" value="2"/>
</dbReference>
<evidence type="ECO:0000313" key="1">
    <source>
        <dbReference type="EMBL" id="MCC4308887.1"/>
    </source>
</evidence>
<evidence type="ECO:0000313" key="2">
    <source>
        <dbReference type="Proteomes" id="UP001108027"/>
    </source>
</evidence>
<accession>A0A9Q3UP04</accession>
<comment type="caution">
    <text evidence="1">The sequence shown here is derived from an EMBL/GenBank/DDBJ whole genome shotgun (WGS) entry which is preliminary data.</text>
</comment>
<reference evidence="1" key="1">
    <citation type="submission" date="2021-10" db="EMBL/GenBank/DDBJ databases">
        <title>The diversity and Nitrogen Metabolism of Culturable Nitrate-Utilizing Bacteria Within the Oxygen Minimum Zone of the Changjiang (Yangtze River)Estuary.</title>
        <authorList>
            <person name="Zhang D."/>
            <person name="Zheng J."/>
            <person name="Liu S."/>
            <person name="He W."/>
        </authorList>
    </citation>
    <scope>NUCLEOTIDE SEQUENCE</scope>
    <source>
        <strain evidence="1">FXH-223</strain>
    </source>
</reference>
<keyword evidence="2" id="KW-1185">Reference proteome</keyword>
<dbReference type="InterPro" id="IPR053733">
    <property type="entry name" value="Heme_Transport_Util_sf"/>
</dbReference>
<dbReference type="SUPFAM" id="SSF144064">
    <property type="entry name" value="Heme iron utilization protein-like"/>
    <property type="match status" value="1"/>
</dbReference>
<sequence>MTLTATVATLTPAPRASTTFHHCRAALGDRVLRLQDEPLAILKGLYRLGALVVTTFADGGRVSQSMRYPTLEDGDDGLEARGQQSRLRHQLNLPLWRSVMAVLAPVADLPPRSLLFFDRFGEPVQQMAVAPETGGLAFEELVCAMLHPDQRQLGAPPPRLLAGPTAVPSVAELERQWSHGDDDGFRALLAGIGDRRQVLYQAVRDKFACPVRAETVPSLLALASRRDAAYTVCTGNSGVSLCLTAPWSAPRWQKGQCHLAHQGTLVSLDMGRVASVWRLRRPGPGRVVTALEGLDAQGRWLWTLSGGDDEDTWLSLLADSLIPDGAPGRRMA</sequence>
<evidence type="ECO:0008006" key="3">
    <source>
        <dbReference type="Google" id="ProtNLM"/>
    </source>
</evidence>
<gene>
    <name evidence="1" type="ORF">LL252_09930</name>
</gene>
<organism evidence="1 2">
    <name type="scientific">Alloalcanivorax marinus</name>
    <dbReference type="NCBI Taxonomy" id="1177169"/>
    <lineage>
        <taxon>Bacteria</taxon>
        <taxon>Pseudomonadati</taxon>
        <taxon>Pseudomonadota</taxon>
        <taxon>Gammaproteobacteria</taxon>
        <taxon>Oceanospirillales</taxon>
        <taxon>Alcanivoracaceae</taxon>
        <taxon>Alloalcanivorax</taxon>
    </lineage>
</organism>
<dbReference type="Proteomes" id="UP001108027">
    <property type="component" value="Unassembled WGS sequence"/>
</dbReference>
<dbReference type="RefSeq" id="WP_228233895.1">
    <property type="nucleotide sequence ID" value="NZ_ARXL01000063.1"/>
</dbReference>
<proteinExistence type="predicted"/>
<dbReference type="AlphaFoldDB" id="A0A9Q3UP04"/>
<name>A0A9Q3UP04_9GAMM</name>